<feature type="region of interest" description="Disordered" evidence="1">
    <location>
        <begin position="343"/>
        <end position="380"/>
    </location>
</feature>
<protein>
    <submittedName>
        <fullName evidence="2">Uncharacterized protein</fullName>
    </submittedName>
</protein>
<dbReference type="RefSeq" id="WP_251973043.1">
    <property type="nucleotide sequence ID" value="NZ_AP025730.1"/>
</dbReference>
<dbReference type="Proteomes" id="UP001057498">
    <property type="component" value="Chromosome"/>
</dbReference>
<organism evidence="2 3">
    <name type="scientific">Sphaerotilus microaerophilus</name>
    <dbReference type="NCBI Taxonomy" id="2914710"/>
    <lineage>
        <taxon>Bacteria</taxon>
        <taxon>Pseudomonadati</taxon>
        <taxon>Pseudomonadota</taxon>
        <taxon>Betaproteobacteria</taxon>
        <taxon>Burkholderiales</taxon>
        <taxon>Sphaerotilaceae</taxon>
        <taxon>Sphaerotilus</taxon>
    </lineage>
</organism>
<gene>
    <name evidence="2" type="ORF">CATMQ487_19330</name>
</gene>
<evidence type="ECO:0000313" key="2">
    <source>
        <dbReference type="EMBL" id="BDI04963.1"/>
    </source>
</evidence>
<accession>A0ABN6PLN8</accession>
<reference evidence="2" key="1">
    <citation type="submission" date="2022-04" db="EMBL/GenBank/DDBJ databases">
        <title>Whole genome sequence of Sphaerotilus sp. FB-5.</title>
        <authorList>
            <person name="Takeda M."/>
            <person name="Narihara S."/>
            <person name="Akimoto M."/>
            <person name="Akimoto R."/>
            <person name="Nishiyashiki S."/>
            <person name="Murakami T."/>
        </authorList>
    </citation>
    <scope>NUCLEOTIDE SEQUENCE</scope>
    <source>
        <strain evidence="2">FB-5</strain>
    </source>
</reference>
<dbReference type="EMBL" id="AP025730">
    <property type="protein sequence ID" value="BDI04963.1"/>
    <property type="molecule type" value="Genomic_DNA"/>
</dbReference>
<name>A0ABN6PLN8_9BURK</name>
<evidence type="ECO:0000313" key="3">
    <source>
        <dbReference type="Proteomes" id="UP001057498"/>
    </source>
</evidence>
<sequence>MSAEIQMTIEHLLASDGARTGFELGWDHARHGLTPPPEHLSAASAIRQGYESGRASFGGRTRLATPTVRLWLQLRQQAWLRGLAFEALSVTPNYLGQLQSSHCPVTRAALTVGSQLPPHGAPADRVVARICEDAGYAAGNLAVISLAADLAKADLAWDDAWSQADGLRASGAASADGLGFNAWRRLAVLMSFVTPLAHADAARLPLLVLPPNRLHLLNPIQGLQVLATQLLARSGWSTRLTRFLSLLPSDAMRHDFQQFFLALLPRVISAGAPTDALRRRWALEDAWRDAEVLKLWSHFALQLDAERAQALLERATADGLMGQRVQLHDEAQATDGWALETKGYVQPGLPMPPTVHRGRRTGQPTHRGDGSPRQLSLPMN</sequence>
<proteinExistence type="predicted"/>
<evidence type="ECO:0000256" key="1">
    <source>
        <dbReference type="SAM" id="MobiDB-lite"/>
    </source>
</evidence>
<keyword evidence="3" id="KW-1185">Reference proteome</keyword>